<protein>
    <submittedName>
        <fullName evidence="5">Uncharacterized protein</fullName>
    </submittedName>
</protein>
<dbReference type="PROSITE" id="PS50297">
    <property type="entry name" value="ANK_REP_REGION"/>
    <property type="match status" value="2"/>
</dbReference>
<comment type="caution">
    <text evidence="5">The sequence shown here is derived from an EMBL/GenBank/DDBJ whole genome shotgun (WGS) entry which is preliminary data.</text>
</comment>
<dbReference type="STRING" id="1173701.A0A066XR61"/>
<feature type="region of interest" description="Disordered" evidence="4">
    <location>
        <begin position="1"/>
        <end position="55"/>
    </location>
</feature>
<feature type="repeat" description="ANK" evidence="3">
    <location>
        <begin position="282"/>
        <end position="314"/>
    </location>
</feature>
<dbReference type="InterPro" id="IPR002110">
    <property type="entry name" value="Ankyrin_rpt"/>
</dbReference>
<dbReference type="eggNOG" id="KOG4177">
    <property type="taxonomic scope" value="Eukaryota"/>
</dbReference>
<dbReference type="AlphaFoldDB" id="A0A066XR61"/>
<keyword evidence="1" id="KW-0677">Repeat</keyword>
<gene>
    <name evidence="5" type="ORF">CSUB01_11242</name>
</gene>
<dbReference type="Gene3D" id="1.25.40.20">
    <property type="entry name" value="Ankyrin repeat-containing domain"/>
    <property type="match status" value="1"/>
</dbReference>
<dbReference type="EMBL" id="JMSE01000698">
    <property type="protein sequence ID" value="KDN68226.1"/>
    <property type="molecule type" value="Genomic_DNA"/>
</dbReference>
<evidence type="ECO:0000256" key="1">
    <source>
        <dbReference type="ARBA" id="ARBA00022737"/>
    </source>
</evidence>
<dbReference type="PANTHER" id="PTHR24198">
    <property type="entry name" value="ANKYRIN REPEAT AND PROTEIN KINASE DOMAIN-CONTAINING PROTEIN"/>
    <property type="match status" value="1"/>
</dbReference>
<dbReference type="Pfam" id="PF12796">
    <property type="entry name" value="Ank_2"/>
    <property type="match status" value="1"/>
</dbReference>
<dbReference type="HOGENOM" id="CLU_808952_0_0_1"/>
<evidence type="ECO:0000256" key="4">
    <source>
        <dbReference type="SAM" id="MobiDB-lite"/>
    </source>
</evidence>
<dbReference type="OrthoDB" id="195446at2759"/>
<dbReference type="PROSITE" id="PS50088">
    <property type="entry name" value="ANK_REPEAT"/>
    <property type="match status" value="2"/>
</dbReference>
<dbReference type="SMART" id="SM00248">
    <property type="entry name" value="ANK"/>
    <property type="match status" value="3"/>
</dbReference>
<proteinExistence type="predicted"/>
<evidence type="ECO:0000313" key="5">
    <source>
        <dbReference type="EMBL" id="KDN68226.1"/>
    </source>
</evidence>
<evidence type="ECO:0000313" key="6">
    <source>
        <dbReference type="Proteomes" id="UP000027238"/>
    </source>
</evidence>
<feature type="repeat" description="ANK" evidence="3">
    <location>
        <begin position="315"/>
        <end position="337"/>
    </location>
</feature>
<name>A0A066XR61_COLSU</name>
<sequence length="343" mass="37542">MPPQLTYSNPYLERRSRSRRDQDGSLDDLLLTPPPEAEDWGPGAVNNRELSSEKGPFPYRPFGHANTIAQLPSTTSYHPLPELSSAPASDLDYMEELLSNGIREQYQSADHHQGHPLSFSSTPSSTVPRFATTPTCPIDYFNLPVVPNDKQLATQDMLSSTAPIFESGDFGPHNSIDAIDTSHLQDLHPNMQSSDFCLGLSSGTNTPQACRFTETDSWGNLSSDSLVQEADAHSATSQSTQVPLPPSPLLPLLHVAVRSRNRRVAATLLKHGSAAVDERDEHDSTALHVAAELGDEALVTLLLQHNANTRICNERGHNALYVAVAAGHNEIVELLLEYDRMPR</sequence>
<organism evidence="5 6">
    <name type="scientific">Colletotrichum sublineola</name>
    <name type="common">Sorghum anthracnose fungus</name>
    <dbReference type="NCBI Taxonomy" id="1173701"/>
    <lineage>
        <taxon>Eukaryota</taxon>
        <taxon>Fungi</taxon>
        <taxon>Dikarya</taxon>
        <taxon>Ascomycota</taxon>
        <taxon>Pezizomycotina</taxon>
        <taxon>Sordariomycetes</taxon>
        <taxon>Hypocreomycetidae</taxon>
        <taxon>Glomerellales</taxon>
        <taxon>Glomerellaceae</taxon>
        <taxon>Colletotrichum</taxon>
        <taxon>Colletotrichum graminicola species complex</taxon>
    </lineage>
</organism>
<evidence type="ECO:0000256" key="3">
    <source>
        <dbReference type="PROSITE-ProRule" id="PRU00023"/>
    </source>
</evidence>
<dbReference type="PANTHER" id="PTHR24198:SF165">
    <property type="entry name" value="ANKYRIN REPEAT-CONTAINING PROTEIN-RELATED"/>
    <property type="match status" value="1"/>
</dbReference>
<keyword evidence="6" id="KW-1185">Reference proteome</keyword>
<dbReference type="SUPFAM" id="SSF48403">
    <property type="entry name" value="Ankyrin repeat"/>
    <property type="match status" value="1"/>
</dbReference>
<dbReference type="InterPro" id="IPR036770">
    <property type="entry name" value="Ankyrin_rpt-contain_sf"/>
</dbReference>
<dbReference type="Proteomes" id="UP000027238">
    <property type="component" value="Unassembled WGS sequence"/>
</dbReference>
<accession>A0A066XR61</accession>
<keyword evidence="2 3" id="KW-0040">ANK repeat</keyword>
<reference evidence="6" key="1">
    <citation type="journal article" date="2014" name="Genome Announc.">
        <title>Draft genome sequence of Colletotrichum sublineola, a destructive pathogen of cultivated sorghum.</title>
        <authorList>
            <person name="Baroncelli R."/>
            <person name="Sanz-Martin J.M."/>
            <person name="Rech G.E."/>
            <person name="Sukno S.A."/>
            <person name="Thon M.R."/>
        </authorList>
    </citation>
    <scope>NUCLEOTIDE SEQUENCE [LARGE SCALE GENOMIC DNA]</scope>
    <source>
        <strain evidence="6">TX430BB</strain>
    </source>
</reference>
<feature type="compositionally biased region" description="Basic and acidic residues" evidence="4">
    <location>
        <begin position="12"/>
        <end position="23"/>
    </location>
</feature>
<evidence type="ECO:0000256" key="2">
    <source>
        <dbReference type="ARBA" id="ARBA00023043"/>
    </source>
</evidence>